<sequence>MGNRLVPTSKTETLELSLSGFDGTEVHLSVPEDILGIDLVRRVRCQIAPKLGALHVFFGDVQLSHDQTLQQQGLNTDSVGSITCTPNCLLKAWNVLKGHDMDDSQQVLEGVTQMSVDGLYCILPLTLQSLTFGDSFDQSLHGVALPGRLQSLTFGRSFDQSLDRVTLPASLQSLTFGSKFDQRLKGVTLPGSLQSLTFGYMFNQKLDGVALPGTLQSLTFGGNFDQRLERVTLPGSLQSLTFGQHFNQRLDGATLPQGLQTLTFGWNFNQRLDAVTLPSRLQRLTFGCAFNQRLDAVALPGSLRSLTFGGTFDQSLDRVTLPSSLQSLTFGDSFNQSLEGVTFPGGLQSLTFGYMFDQSLDGATLPDSLQNLTFGGSFDQRLERVTLPGSLQSLTFGCMFNQALDGVTLPGGLQSLTFGYRFKQSLDGVSLPGSLQSLTFAHEFKQSLDGVALPGSLQSLTFGQGQYFSNTLAGGTFGGGMQKLILDEMLNQSLDGVIWPGGLQSLTLGNYFDQSLDGVTLPGSLQSLTFGWSFDHSLDRETLPGSLQSLTFGHDFNQHLDGVILPGSLQRLSFGHEFNQRLIGVTLPGSLQSLTFGYMFNQALDGVTLPGGLQSLTFGYRFNQALDGVTLPGSLQSLTFGDMFNQVLDGVTLPGGLQSLSFGDMFNQGLAGVSLPVSLQSLTFGHNFNQHFRDVEFAGRYLRDTLKSQMALRWIRYHLREHDLLQLLLRDAAGRIPELHGQQAGCHCRNHRDDVGLMLMRLVTGGVELGPLFAPKAMVFAGVRKYRDALMKLMNKSPKDEVSLETKILAASIGGFLYAHAATAKADAGAGRRPPTESETRVFPIGQRELTRLEPWDPWLGFLGLLAHASAPPRYDGPDPVAAAEAPTRRGADGRSAQDVSLALGTEVGQLQKQKPPALAKSQAEAELQVRQLSEMQQKAHEQSLALAQDVRVNCPDFAVTGAITPTCPMCRLTALRSKSSAKKRSSCSQPPQTESGERTAGAVREQSGFDNREPDECALSAALAPVHSDLARVEALVGSQVSETLRAMASQSQERSAFVAALADQQRAPVQVSDASAQTQDDKKKEHEALFSVLPWAGRSCRRSERFRPAPSAKRALCAPPDMALTEEEAKAFYEDNDGEPATAEQIKEAEEKLNHKLPEAYKTLLAVKNGGRPSKSCAPTKSGTSWAQDHVAIEELLAVQEIAGETADYVSEWEYPEIGLVIGSCPSGGHDLIWLDYRKCGPQGEPLVVHVDQEFDFKVTHLADDFASFVRNLKSEEEFDPEGPEKKAKTGEEGEGEEDE</sequence>
<gene>
    <name evidence="3" type="ORF">EVOR1521_LOCUS17633</name>
</gene>
<protein>
    <recommendedName>
        <fullName evidence="2">Knr4/Smi1-like domain-containing protein</fullName>
    </recommendedName>
</protein>
<dbReference type="Gene3D" id="3.80.10.10">
    <property type="entry name" value="Ribonuclease Inhibitor"/>
    <property type="match status" value="3"/>
</dbReference>
<comment type="caution">
    <text evidence="3">The sequence shown here is derived from an EMBL/GenBank/DDBJ whole genome shotgun (WGS) entry which is preliminary data.</text>
</comment>
<accession>A0AA36IRC9</accession>
<evidence type="ECO:0000256" key="1">
    <source>
        <dbReference type="SAM" id="MobiDB-lite"/>
    </source>
</evidence>
<evidence type="ECO:0000313" key="3">
    <source>
        <dbReference type="EMBL" id="CAJ1392572.1"/>
    </source>
</evidence>
<dbReference type="InterPro" id="IPR008615">
    <property type="entry name" value="FNIP"/>
</dbReference>
<dbReference type="Gene3D" id="3.40.1580.10">
    <property type="entry name" value="SMI1/KNR4-like"/>
    <property type="match status" value="1"/>
</dbReference>
<proteinExistence type="predicted"/>
<evidence type="ECO:0000259" key="2">
    <source>
        <dbReference type="SMART" id="SM00860"/>
    </source>
</evidence>
<feature type="region of interest" description="Disordered" evidence="1">
    <location>
        <begin position="876"/>
        <end position="897"/>
    </location>
</feature>
<keyword evidence="4" id="KW-1185">Reference proteome</keyword>
<dbReference type="PANTHER" id="PTHR32134">
    <property type="entry name" value="FNIP REPEAT-CONTAINING PROTEIN"/>
    <property type="match status" value="1"/>
</dbReference>
<dbReference type="InterPro" id="IPR018958">
    <property type="entry name" value="Knr4/Smi1-like_dom"/>
</dbReference>
<feature type="compositionally biased region" description="Basic and acidic residues" evidence="1">
    <location>
        <begin position="1285"/>
        <end position="1294"/>
    </location>
</feature>
<name>A0AA36IRC9_9DINO</name>
<feature type="domain" description="Knr4/Smi1-like" evidence="2">
    <location>
        <begin position="1142"/>
        <end position="1274"/>
    </location>
</feature>
<dbReference type="Pfam" id="PF14568">
    <property type="entry name" value="SUKH_6"/>
    <property type="match status" value="1"/>
</dbReference>
<dbReference type="InterPro" id="IPR037883">
    <property type="entry name" value="Knr4/Smi1-like_sf"/>
</dbReference>
<dbReference type="SMART" id="SM00860">
    <property type="entry name" value="SMI1_KNR4"/>
    <property type="match status" value="1"/>
</dbReference>
<dbReference type="Pfam" id="PF05725">
    <property type="entry name" value="FNIP"/>
    <property type="match status" value="10"/>
</dbReference>
<dbReference type="InterPro" id="IPR032675">
    <property type="entry name" value="LRR_dom_sf"/>
</dbReference>
<dbReference type="SUPFAM" id="SSF52058">
    <property type="entry name" value="L domain-like"/>
    <property type="match status" value="2"/>
</dbReference>
<organism evidence="3 4">
    <name type="scientific">Effrenium voratum</name>
    <dbReference type="NCBI Taxonomy" id="2562239"/>
    <lineage>
        <taxon>Eukaryota</taxon>
        <taxon>Sar</taxon>
        <taxon>Alveolata</taxon>
        <taxon>Dinophyceae</taxon>
        <taxon>Suessiales</taxon>
        <taxon>Symbiodiniaceae</taxon>
        <taxon>Effrenium</taxon>
    </lineage>
</organism>
<dbReference type="PANTHER" id="PTHR32134:SF169">
    <property type="entry name" value="FNIP REPEAT-CONTAINING PROTEIN-RELATED"/>
    <property type="match status" value="1"/>
</dbReference>
<reference evidence="3" key="1">
    <citation type="submission" date="2023-08" db="EMBL/GenBank/DDBJ databases">
        <authorList>
            <person name="Chen Y."/>
            <person name="Shah S."/>
            <person name="Dougan E. K."/>
            <person name="Thang M."/>
            <person name="Chan C."/>
        </authorList>
    </citation>
    <scope>NUCLEOTIDE SEQUENCE</scope>
</reference>
<dbReference type="EMBL" id="CAUJNA010002358">
    <property type="protein sequence ID" value="CAJ1392572.1"/>
    <property type="molecule type" value="Genomic_DNA"/>
</dbReference>
<feature type="region of interest" description="Disordered" evidence="1">
    <location>
        <begin position="981"/>
        <end position="1003"/>
    </location>
</feature>
<dbReference type="Proteomes" id="UP001178507">
    <property type="component" value="Unassembled WGS sequence"/>
</dbReference>
<dbReference type="SUPFAM" id="SSF160631">
    <property type="entry name" value="SMI1/KNR4-like"/>
    <property type="match status" value="1"/>
</dbReference>
<dbReference type="InterPro" id="IPR051251">
    <property type="entry name" value="STK_FNIP-Repeat"/>
</dbReference>
<evidence type="ECO:0000313" key="4">
    <source>
        <dbReference type="Proteomes" id="UP001178507"/>
    </source>
</evidence>
<feature type="region of interest" description="Disordered" evidence="1">
    <location>
        <begin position="1276"/>
        <end position="1302"/>
    </location>
</feature>